<dbReference type="FunFam" id="2.30.42.10:FF:000193">
    <property type="entry name" value="Syntrophin gamma 1"/>
    <property type="match status" value="1"/>
</dbReference>
<dbReference type="EMBL" id="JBBCAQ010000007">
    <property type="protein sequence ID" value="KAK7602681.1"/>
    <property type="molecule type" value="Genomic_DNA"/>
</dbReference>
<keyword evidence="3" id="KW-0963">Cytoplasm</keyword>
<evidence type="ECO:0000256" key="1">
    <source>
        <dbReference type="ARBA" id="ARBA00004245"/>
    </source>
</evidence>
<dbReference type="Proteomes" id="UP001367676">
    <property type="component" value="Unassembled WGS sequence"/>
</dbReference>
<dbReference type="CDD" id="cd06801">
    <property type="entry name" value="PDZ_syntrophin-like"/>
    <property type="match status" value="1"/>
</dbReference>
<evidence type="ECO:0000256" key="2">
    <source>
        <dbReference type="ARBA" id="ARBA00010798"/>
    </source>
</evidence>
<dbReference type="SMART" id="SM00228">
    <property type="entry name" value="PDZ"/>
    <property type="match status" value="1"/>
</dbReference>
<dbReference type="SUPFAM" id="SSF50156">
    <property type="entry name" value="PDZ domain-like"/>
    <property type="match status" value="1"/>
</dbReference>
<dbReference type="PANTHER" id="PTHR10554:SF1">
    <property type="entry name" value="FI16515P1"/>
    <property type="match status" value="1"/>
</dbReference>
<evidence type="ECO:0000313" key="6">
    <source>
        <dbReference type="Proteomes" id="UP001367676"/>
    </source>
</evidence>
<keyword evidence="6" id="KW-1185">Reference proteome</keyword>
<sequence length="475" mass="53913">MVRVSNGKSLPLSMRLYLTVDTLHMQKQEMCPLDPNALDGNENEPGENEIRIVKIVRDEKTGLGLSIKGGAEHCLPIMISQIFKDQAADKTGKLFVGDAIIKVNGEMIVHCTHDEAVNILKNAGDLIMLTVKYYRAATPFLKKDENDKSNGESKPLCGKTNCVTNSLTLSKKWVDVTVVPLTMGYVSRYIFGSDKLRPNGFEVYGLNGVKSGIIYCDTPVILSQWLKYISDNISALIQLEIRMFNRFCSAAERIEFMGWVQEGTKQLSAEVNVWNSYEPKFFAIKGSEVYFFITPPVKPEDWSECECSFKMYESQLKIIKESDVCDERQHCLLFTSIGSVVKYLSVETRQELLKMESSWNTALCSAVRRLKEVKYTVNVGKPRMPAEFRIDWNYGYSLHDTQTNECIWKYRYSQLKGSSDDGISSLKLLFRDEKTGGIETRELESSSLELILYNMLAFTGSKFSLVDTKYTHPII</sequence>
<evidence type="ECO:0000259" key="4">
    <source>
        <dbReference type="PROSITE" id="PS50106"/>
    </source>
</evidence>
<protein>
    <recommendedName>
        <fullName evidence="4">PDZ domain-containing protein</fullName>
    </recommendedName>
</protein>
<dbReference type="InterPro" id="IPR001478">
    <property type="entry name" value="PDZ"/>
</dbReference>
<feature type="domain" description="PDZ" evidence="4">
    <location>
        <begin position="52"/>
        <end position="135"/>
    </location>
</feature>
<comment type="caution">
    <text evidence="5">The sequence shown here is derived from an EMBL/GenBank/DDBJ whole genome shotgun (WGS) entry which is preliminary data.</text>
</comment>
<accession>A0AAN9TR43</accession>
<gene>
    <name evidence="5" type="ORF">V9T40_006655</name>
</gene>
<dbReference type="Pfam" id="PF00595">
    <property type="entry name" value="PDZ"/>
    <property type="match status" value="1"/>
</dbReference>
<dbReference type="InterPro" id="IPR036034">
    <property type="entry name" value="PDZ_sf"/>
</dbReference>
<dbReference type="AlphaFoldDB" id="A0AAN9TR43"/>
<dbReference type="GO" id="GO:0005198">
    <property type="term" value="F:structural molecule activity"/>
    <property type="evidence" value="ECO:0007669"/>
    <property type="project" value="InterPro"/>
</dbReference>
<name>A0AAN9TR43_9HEMI</name>
<dbReference type="Gene3D" id="2.30.42.10">
    <property type="match status" value="1"/>
</dbReference>
<comment type="subcellular location">
    <subcellularLocation>
        <location evidence="1">Cytoplasm</location>
        <location evidence="1">Cytoskeleton</location>
    </subcellularLocation>
</comment>
<comment type="similarity">
    <text evidence="2">Belongs to the syntrophin family.</text>
</comment>
<proteinExistence type="inferred from homology"/>
<dbReference type="InterPro" id="IPR015482">
    <property type="entry name" value="Syntrophin"/>
</dbReference>
<dbReference type="PANTHER" id="PTHR10554">
    <property type="entry name" value="SYNTROPHIN"/>
    <property type="match status" value="1"/>
</dbReference>
<dbReference type="GO" id="GO:0005856">
    <property type="term" value="C:cytoskeleton"/>
    <property type="evidence" value="ECO:0007669"/>
    <property type="project" value="UniProtKB-SubCell"/>
</dbReference>
<reference evidence="5 6" key="1">
    <citation type="submission" date="2024-03" db="EMBL/GenBank/DDBJ databases">
        <title>Adaptation during the transition from Ophiocordyceps entomopathogen to insect associate is accompanied by gene loss and intensified selection.</title>
        <authorList>
            <person name="Ward C.M."/>
            <person name="Onetto C.A."/>
            <person name="Borneman A.R."/>
        </authorList>
    </citation>
    <scope>NUCLEOTIDE SEQUENCE [LARGE SCALE GENOMIC DNA]</scope>
    <source>
        <strain evidence="5">AWRI1</strain>
        <tissue evidence="5">Single Adult Female</tissue>
    </source>
</reference>
<keyword evidence="3" id="KW-0206">Cytoskeleton</keyword>
<evidence type="ECO:0000313" key="5">
    <source>
        <dbReference type="EMBL" id="KAK7602681.1"/>
    </source>
</evidence>
<dbReference type="PROSITE" id="PS50106">
    <property type="entry name" value="PDZ"/>
    <property type="match status" value="1"/>
</dbReference>
<evidence type="ECO:0000256" key="3">
    <source>
        <dbReference type="ARBA" id="ARBA00023212"/>
    </source>
</evidence>
<organism evidence="5 6">
    <name type="scientific">Parthenolecanium corni</name>
    <dbReference type="NCBI Taxonomy" id="536013"/>
    <lineage>
        <taxon>Eukaryota</taxon>
        <taxon>Metazoa</taxon>
        <taxon>Ecdysozoa</taxon>
        <taxon>Arthropoda</taxon>
        <taxon>Hexapoda</taxon>
        <taxon>Insecta</taxon>
        <taxon>Pterygota</taxon>
        <taxon>Neoptera</taxon>
        <taxon>Paraneoptera</taxon>
        <taxon>Hemiptera</taxon>
        <taxon>Sternorrhyncha</taxon>
        <taxon>Coccoidea</taxon>
        <taxon>Coccidae</taxon>
        <taxon>Parthenolecanium</taxon>
    </lineage>
</organism>
<dbReference type="GO" id="GO:0016010">
    <property type="term" value="C:dystrophin-associated glycoprotein complex"/>
    <property type="evidence" value="ECO:0007669"/>
    <property type="project" value="TreeGrafter"/>
</dbReference>
<dbReference type="SUPFAM" id="SSF50729">
    <property type="entry name" value="PH domain-like"/>
    <property type="match status" value="1"/>
</dbReference>